<dbReference type="Pfam" id="PF01266">
    <property type="entry name" value="DAO"/>
    <property type="match status" value="1"/>
</dbReference>
<dbReference type="SUPFAM" id="SSF51905">
    <property type="entry name" value="FAD/NAD(P)-binding domain"/>
    <property type="match status" value="1"/>
</dbReference>
<keyword evidence="6" id="KW-1185">Reference proteome</keyword>
<protein>
    <recommendedName>
        <fullName evidence="2">FAD-dependent oxidoreductase domain-containing protein 1</fullName>
    </recommendedName>
</protein>
<evidence type="ECO:0000256" key="2">
    <source>
        <dbReference type="ARBA" id="ARBA00039785"/>
    </source>
</evidence>
<accession>A0A9Q0QRU4</accession>
<dbReference type="OrthoDB" id="498204at2759"/>
<proteinExistence type="predicted"/>
<dbReference type="GO" id="GO:0005737">
    <property type="term" value="C:cytoplasm"/>
    <property type="evidence" value="ECO:0007669"/>
    <property type="project" value="TreeGrafter"/>
</dbReference>
<evidence type="ECO:0000256" key="1">
    <source>
        <dbReference type="ARBA" id="ARBA00023002"/>
    </source>
</evidence>
<dbReference type="InterPro" id="IPR036188">
    <property type="entry name" value="FAD/NAD-bd_sf"/>
</dbReference>
<comment type="caution">
    <text evidence="5">The sequence shown here is derived from an EMBL/GenBank/DDBJ whole genome shotgun (WGS) entry which is preliminary data.</text>
</comment>
<dbReference type="PANTHER" id="PTHR13847:SF287">
    <property type="entry name" value="FAD-DEPENDENT OXIDOREDUCTASE DOMAIN-CONTAINING PROTEIN 1"/>
    <property type="match status" value="1"/>
</dbReference>
<comment type="function">
    <text evidence="3">Required for the assembly of the mitochondrial membrane respiratory chain NADH dehydrogenase (Complex I). Involved in mid-late stages of complex I assembly.</text>
</comment>
<organism evidence="5 6">
    <name type="scientific">Protea cynaroides</name>
    <dbReference type="NCBI Taxonomy" id="273540"/>
    <lineage>
        <taxon>Eukaryota</taxon>
        <taxon>Viridiplantae</taxon>
        <taxon>Streptophyta</taxon>
        <taxon>Embryophyta</taxon>
        <taxon>Tracheophyta</taxon>
        <taxon>Spermatophyta</taxon>
        <taxon>Magnoliopsida</taxon>
        <taxon>Proteales</taxon>
        <taxon>Proteaceae</taxon>
        <taxon>Protea</taxon>
    </lineage>
</organism>
<dbReference type="Gene3D" id="3.30.9.10">
    <property type="entry name" value="D-Amino Acid Oxidase, subunit A, domain 2"/>
    <property type="match status" value="1"/>
</dbReference>
<dbReference type="Gene3D" id="3.50.50.60">
    <property type="entry name" value="FAD/NAD(P)-binding domain"/>
    <property type="match status" value="1"/>
</dbReference>
<evidence type="ECO:0000313" key="5">
    <source>
        <dbReference type="EMBL" id="KAJ4969567.1"/>
    </source>
</evidence>
<evidence type="ECO:0000313" key="6">
    <source>
        <dbReference type="Proteomes" id="UP001141806"/>
    </source>
</evidence>
<evidence type="ECO:0000256" key="3">
    <source>
        <dbReference type="ARBA" id="ARBA00046185"/>
    </source>
</evidence>
<dbReference type="AlphaFoldDB" id="A0A9Q0QRU4"/>
<dbReference type="GO" id="GO:0016491">
    <property type="term" value="F:oxidoreductase activity"/>
    <property type="evidence" value="ECO:0007669"/>
    <property type="project" value="UniProtKB-KW"/>
</dbReference>
<dbReference type="EMBL" id="JAMYWD010000006">
    <property type="protein sequence ID" value="KAJ4969567.1"/>
    <property type="molecule type" value="Genomic_DNA"/>
</dbReference>
<reference evidence="5" key="1">
    <citation type="journal article" date="2023" name="Plant J.">
        <title>The genome of the king protea, Protea cynaroides.</title>
        <authorList>
            <person name="Chang J."/>
            <person name="Duong T.A."/>
            <person name="Schoeman C."/>
            <person name="Ma X."/>
            <person name="Roodt D."/>
            <person name="Barker N."/>
            <person name="Li Z."/>
            <person name="Van de Peer Y."/>
            <person name="Mizrachi E."/>
        </authorList>
    </citation>
    <scope>NUCLEOTIDE SEQUENCE</scope>
    <source>
        <tissue evidence="5">Young leaves</tissue>
    </source>
</reference>
<sequence>MAISISNISHLAFQSVSFHGKNNIQFRRRNNIYGSRPIRFPTYSVGNISTTKASSPVNASSSFEFDVVIIGAGIIGLTLARQFLLESDLSVAVVDAAVPCSGATGAGQGYIWMAHKTPGSDLWELAVRSQKLWKMLAESIQNEGLCPLETLGWKRTGSLLVGRTLEESKMLRDKVTRLAEAGLEVDYISGHSLVLKEPALDVGKEGGAAFLREDSQLDALRTVAFIEKGNRNFASKGRYAEFYHDPVISLVRSGSTGEVEGIRTSKNTLYSKKAIVVAAGSWSGSLMEDLLKGSNVGLDIPVKPRKGHLLVVENFNCFCLNHGLMEVGYVNHQAALHSPYSVPGVTDHEQNLSISMTATMDPVGNLVLGSSRQFSGFSTEVDPSIVNRIWVRAGEFFPALREISLNDFSEGRRVRIGLRPYVPDGRPIIGPVPGMPKVLFATGHEGGGLSLALGTAEMITDMVLGNTLKVDCAPFLVENRFFK</sequence>
<dbReference type="PANTHER" id="PTHR13847">
    <property type="entry name" value="SARCOSINE DEHYDROGENASE-RELATED"/>
    <property type="match status" value="1"/>
</dbReference>
<gene>
    <name evidence="5" type="ORF">NE237_016268</name>
</gene>
<dbReference type="InterPro" id="IPR006076">
    <property type="entry name" value="FAD-dep_OxRdtase"/>
</dbReference>
<feature type="domain" description="FAD dependent oxidoreductase" evidence="4">
    <location>
        <begin position="66"/>
        <end position="462"/>
    </location>
</feature>
<name>A0A9Q0QRU4_9MAGN</name>
<evidence type="ECO:0000259" key="4">
    <source>
        <dbReference type="Pfam" id="PF01266"/>
    </source>
</evidence>
<keyword evidence="1" id="KW-0560">Oxidoreductase</keyword>
<dbReference type="SUPFAM" id="SSF54373">
    <property type="entry name" value="FAD-linked reductases, C-terminal domain"/>
    <property type="match status" value="1"/>
</dbReference>
<dbReference type="Proteomes" id="UP001141806">
    <property type="component" value="Unassembled WGS sequence"/>
</dbReference>